<gene>
    <name evidence="1" type="ORF">DSLASN_18210</name>
</gene>
<proteinExistence type="predicted"/>
<evidence type="ECO:0000313" key="1">
    <source>
        <dbReference type="EMBL" id="BCS96189.1"/>
    </source>
</evidence>
<sequence length="91" mass="9290">MTGLRTECQRAVGQCHVCISRFNQCIAVVVTSCTTPINDIHTAAAAEAIVAGPAKQGIVVGTAAEDVITGTRIKKVISGAAIEGIGLLATR</sequence>
<dbReference type="PROSITE" id="PS51257">
    <property type="entry name" value="PROKAR_LIPOPROTEIN"/>
    <property type="match status" value="1"/>
</dbReference>
<accession>A0ABN6F5A5</accession>
<organism evidence="1 2">
    <name type="scientific">Desulfoluna limicola</name>
    <dbReference type="NCBI Taxonomy" id="2810562"/>
    <lineage>
        <taxon>Bacteria</taxon>
        <taxon>Pseudomonadati</taxon>
        <taxon>Thermodesulfobacteriota</taxon>
        <taxon>Desulfobacteria</taxon>
        <taxon>Desulfobacterales</taxon>
        <taxon>Desulfolunaceae</taxon>
        <taxon>Desulfoluna</taxon>
    </lineage>
</organism>
<name>A0ABN6F5A5_9BACT</name>
<dbReference type="Proteomes" id="UP001320148">
    <property type="component" value="Chromosome"/>
</dbReference>
<evidence type="ECO:0000313" key="2">
    <source>
        <dbReference type="Proteomes" id="UP001320148"/>
    </source>
</evidence>
<dbReference type="EMBL" id="AP024488">
    <property type="protein sequence ID" value="BCS96189.1"/>
    <property type="molecule type" value="Genomic_DNA"/>
</dbReference>
<reference evidence="1 2" key="1">
    <citation type="submission" date="2021-02" db="EMBL/GenBank/DDBJ databases">
        <title>Complete genome of Desulfoluna sp. strain ASN36.</title>
        <authorList>
            <person name="Takahashi A."/>
            <person name="Kojima H."/>
            <person name="Fukui M."/>
        </authorList>
    </citation>
    <scope>NUCLEOTIDE SEQUENCE [LARGE SCALE GENOMIC DNA]</scope>
    <source>
        <strain evidence="1 2">ASN36</strain>
    </source>
</reference>
<keyword evidence="2" id="KW-1185">Reference proteome</keyword>
<protein>
    <submittedName>
        <fullName evidence="1">Uncharacterized protein</fullName>
    </submittedName>
</protein>